<sequence length="344" mass="38695">MRAVSPRDAILVLVGAASMHLFTLLFAPMSERSSIVVNTHLTEHSEHAHVNFHGPADSPDLPLPPNPLSFPPVGSQHPEHPLLSPPPNLLTGHSIPETTLLAHAPGWTIFRNLYMSNGTLFIVTSHPESFPSIEMMTSTGLPAFNTPESIAERTPTEKDMAFLTPAEARKLWIGEEALGEKNRVFKVEGRTLLFNDPNQFLNHYYHFCAELFFGLWAFWTGTFRSFSPTLFPSSSFAPITPNSPSPPLPANAPIYLGESEKIPTWTRAIFAHSTAEEWRDSPGFNAYFLRAAFPSLTVETQRRHLGRCYHDIERARADWISSISGRRSIDRDRVTYRDPRRRRG</sequence>
<accession>A0A4Z0A5M2</accession>
<dbReference type="Proteomes" id="UP000298061">
    <property type="component" value="Unassembled WGS sequence"/>
</dbReference>
<gene>
    <name evidence="2" type="ORF">EWM64_g2389</name>
</gene>
<dbReference type="AlphaFoldDB" id="A0A4Z0A5M2"/>
<comment type="caution">
    <text evidence="2">The sequence shown here is derived from an EMBL/GenBank/DDBJ whole genome shotgun (WGS) entry which is preliminary data.</text>
</comment>
<organism evidence="2 3">
    <name type="scientific">Hericium alpestre</name>
    <dbReference type="NCBI Taxonomy" id="135208"/>
    <lineage>
        <taxon>Eukaryota</taxon>
        <taxon>Fungi</taxon>
        <taxon>Dikarya</taxon>
        <taxon>Basidiomycota</taxon>
        <taxon>Agaricomycotina</taxon>
        <taxon>Agaricomycetes</taxon>
        <taxon>Russulales</taxon>
        <taxon>Hericiaceae</taxon>
        <taxon>Hericium</taxon>
    </lineage>
</organism>
<evidence type="ECO:0000256" key="1">
    <source>
        <dbReference type="SAM" id="MobiDB-lite"/>
    </source>
</evidence>
<dbReference type="EMBL" id="SFCI01000191">
    <property type="protein sequence ID" value="TFY81617.1"/>
    <property type="molecule type" value="Genomic_DNA"/>
</dbReference>
<keyword evidence="3" id="KW-1185">Reference proteome</keyword>
<dbReference type="STRING" id="135208.A0A4Z0A5M2"/>
<name>A0A4Z0A5M2_9AGAM</name>
<evidence type="ECO:0000313" key="3">
    <source>
        <dbReference type="Proteomes" id="UP000298061"/>
    </source>
</evidence>
<proteinExistence type="predicted"/>
<reference evidence="2 3" key="1">
    <citation type="submission" date="2019-02" db="EMBL/GenBank/DDBJ databases">
        <title>Genome sequencing of the rare red list fungi Hericium alpestre (H. flagellum).</title>
        <authorList>
            <person name="Buettner E."/>
            <person name="Kellner H."/>
        </authorList>
    </citation>
    <scope>NUCLEOTIDE SEQUENCE [LARGE SCALE GENOMIC DNA]</scope>
    <source>
        <strain evidence="2 3">DSM 108284</strain>
    </source>
</reference>
<evidence type="ECO:0000313" key="2">
    <source>
        <dbReference type="EMBL" id="TFY81617.1"/>
    </source>
</evidence>
<feature type="region of interest" description="Disordered" evidence="1">
    <location>
        <begin position="53"/>
        <end position="84"/>
    </location>
</feature>
<protein>
    <submittedName>
        <fullName evidence="2">Uncharacterized protein</fullName>
    </submittedName>
</protein>
<feature type="compositionally biased region" description="Pro residues" evidence="1">
    <location>
        <begin position="61"/>
        <end position="70"/>
    </location>
</feature>
<dbReference type="OrthoDB" id="529273at2759"/>